<dbReference type="EMBL" id="LHXV01000035">
    <property type="protein sequence ID" value="KXB00959.1"/>
    <property type="molecule type" value="Genomic_DNA"/>
</dbReference>
<organism evidence="1 2">
    <name type="scientific">candidate division MSBL1 archaeon SCGC-AAA259O05</name>
    <dbReference type="NCBI Taxonomy" id="1698271"/>
    <lineage>
        <taxon>Archaea</taxon>
        <taxon>Methanobacteriati</taxon>
        <taxon>Methanobacteriota</taxon>
        <taxon>candidate division MSBL1</taxon>
    </lineage>
</organism>
<protein>
    <submittedName>
        <fullName evidence="1">Uncharacterized protein</fullName>
    </submittedName>
</protein>
<evidence type="ECO:0000313" key="1">
    <source>
        <dbReference type="EMBL" id="KXB00959.1"/>
    </source>
</evidence>
<gene>
    <name evidence="1" type="ORF">AKJ41_03355</name>
</gene>
<reference evidence="1 2" key="1">
    <citation type="journal article" date="2016" name="Sci. Rep.">
        <title>Metabolic traits of an uncultured archaeal lineage -MSBL1- from brine pools of the Red Sea.</title>
        <authorList>
            <person name="Mwirichia R."/>
            <person name="Alam I."/>
            <person name="Rashid M."/>
            <person name="Vinu M."/>
            <person name="Ba-Alawi W."/>
            <person name="Anthony Kamau A."/>
            <person name="Kamanda Ngugi D."/>
            <person name="Goker M."/>
            <person name="Klenk H.P."/>
            <person name="Bajic V."/>
            <person name="Stingl U."/>
        </authorList>
    </citation>
    <scope>NUCLEOTIDE SEQUENCE [LARGE SCALE GENOMIC DNA]</scope>
    <source>
        <strain evidence="1">SCGC-AAA259O05</strain>
    </source>
</reference>
<evidence type="ECO:0000313" key="2">
    <source>
        <dbReference type="Proteomes" id="UP000070344"/>
    </source>
</evidence>
<proteinExistence type="predicted"/>
<dbReference type="AlphaFoldDB" id="A0A133V3F3"/>
<comment type="caution">
    <text evidence="1">The sequence shown here is derived from an EMBL/GenBank/DDBJ whole genome shotgun (WGS) entry which is preliminary data.</text>
</comment>
<accession>A0A133V3F3</accession>
<sequence length="143" mass="15709">MEEPMEILKENAGYQAIVENLEEQGYTVKKENARVVKTYIPANYASVPSCIEGEIWHTAFVSIRAVNGDNVKHIDALVCIDKGRVLLVVDGWWSCFGTCLITNAPGIYSLCKWICMAGPEACIACAGVWGTYCAAYCGLSEYL</sequence>
<keyword evidence="2" id="KW-1185">Reference proteome</keyword>
<dbReference type="Proteomes" id="UP000070344">
    <property type="component" value="Unassembled WGS sequence"/>
</dbReference>
<name>A0A133V3F3_9EURY</name>